<dbReference type="SMART" id="SM00448">
    <property type="entry name" value="REC"/>
    <property type="match status" value="1"/>
</dbReference>
<dbReference type="Gene3D" id="3.40.50.300">
    <property type="entry name" value="P-loop containing nucleotide triphosphate hydrolases"/>
    <property type="match status" value="1"/>
</dbReference>
<proteinExistence type="predicted"/>
<feature type="region of interest" description="Disordered" evidence="7">
    <location>
        <begin position="428"/>
        <end position="466"/>
    </location>
</feature>
<accession>A0ABV6IEV1</accession>
<evidence type="ECO:0000256" key="6">
    <source>
        <dbReference type="PROSITE-ProRule" id="PRU00169"/>
    </source>
</evidence>
<dbReference type="InterPro" id="IPR027417">
    <property type="entry name" value="P-loop_NTPase"/>
</dbReference>
<dbReference type="SUPFAM" id="SSF52540">
    <property type="entry name" value="P-loop containing nucleoside triphosphate hydrolases"/>
    <property type="match status" value="1"/>
</dbReference>
<evidence type="ECO:0000256" key="7">
    <source>
        <dbReference type="SAM" id="MobiDB-lite"/>
    </source>
</evidence>
<dbReference type="InterPro" id="IPR002197">
    <property type="entry name" value="HTH_Fis"/>
</dbReference>
<sequence>MDNSENTGSARILVIDDEAHLRELLEITLIKMGLEVDSAESLEVARRYLSKHSYSLILTDMRLPDGSGLEMVEEVNVRYKNTPIAVITAFGSTDNAVVALKAGAFDYVSKPVALDQLRKLVRSALQIQNVKPVEEIAVVTTKVTSPSFLIGQSEQIQQVRSQISRLARSMAPVIITGESGSGKELAAREIHRNSPRAGKAFVAVNCGAIPEMLMEAEFFGYRKGAFTGANDDRDGFFQAANGGTLMLDEVADLPLAMQVKLLRAIQERRVRKVGATTEEPVDVRILSATHQNLESCVSAGKFRQDLYYRLNVIELVLPPLRQRLSDVPELASSILLRLASPGYQIVLNPQALAALQQYDFPGNVRELENILERAAAFANDGCIDVIDLGLRSTTRHEAPLLASVVSETQKLHHSSSIQVQAESRDANASAASFTADSPSADSATHVTDLSGQANRDDGGGSQATHKDALLDSNTDLKSPASVFLVPSLPCSLPDYLERIEREVIRSALKQTRNNRTQAAELLGVSFRQLRYSIQKLKISDVDTH</sequence>
<evidence type="ECO:0000256" key="3">
    <source>
        <dbReference type="ARBA" id="ARBA00023015"/>
    </source>
</evidence>
<protein>
    <submittedName>
        <fullName evidence="10">Sigma-54-dependent transcriptional regulator</fullName>
    </submittedName>
</protein>
<dbReference type="CDD" id="cd00009">
    <property type="entry name" value="AAA"/>
    <property type="match status" value="1"/>
</dbReference>
<feature type="modified residue" description="4-aspartylphosphate" evidence="6">
    <location>
        <position position="60"/>
    </location>
</feature>
<dbReference type="PROSITE" id="PS00688">
    <property type="entry name" value="SIGMA54_INTERACT_3"/>
    <property type="match status" value="1"/>
</dbReference>
<feature type="compositionally biased region" description="Basic and acidic residues" evidence="7">
    <location>
        <begin position="454"/>
        <end position="466"/>
    </location>
</feature>
<evidence type="ECO:0000259" key="9">
    <source>
        <dbReference type="PROSITE" id="PS50110"/>
    </source>
</evidence>
<reference evidence="10 11" key="1">
    <citation type="submission" date="2024-09" db="EMBL/GenBank/DDBJ databases">
        <authorList>
            <person name="Sun Q."/>
            <person name="Mori K."/>
        </authorList>
    </citation>
    <scope>NUCLEOTIDE SEQUENCE [LARGE SCALE GENOMIC DNA]</scope>
    <source>
        <strain evidence="10 11">CCM 8677</strain>
    </source>
</reference>
<dbReference type="Pfam" id="PF25601">
    <property type="entry name" value="AAA_lid_14"/>
    <property type="match status" value="1"/>
</dbReference>
<organism evidence="10 11">
    <name type="scientific">Undibacterium danionis</name>
    <dbReference type="NCBI Taxonomy" id="1812100"/>
    <lineage>
        <taxon>Bacteria</taxon>
        <taxon>Pseudomonadati</taxon>
        <taxon>Pseudomonadota</taxon>
        <taxon>Betaproteobacteria</taxon>
        <taxon>Burkholderiales</taxon>
        <taxon>Oxalobacteraceae</taxon>
        <taxon>Undibacterium</taxon>
    </lineage>
</organism>
<dbReference type="Pfam" id="PF00072">
    <property type="entry name" value="Response_reg"/>
    <property type="match status" value="1"/>
</dbReference>
<dbReference type="InterPro" id="IPR009057">
    <property type="entry name" value="Homeodomain-like_sf"/>
</dbReference>
<dbReference type="Pfam" id="PF02954">
    <property type="entry name" value="HTH_8"/>
    <property type="match status" value="1"/>
</dbReference>
<dbReference type="InterPro" id="IPR003593">
    <property type="entry name" value="AAA+_ATPase"/>
</dbReference>
<feature type="domain" description="Sigma-54 factor interaction" evidence="8">
    <location>
        <begin position="149"/>
        <end position="376"/>
    </location>
</feature>
<dbReference type="InterPro" id="IPR058031">
    <property type="entry name" value="AAA_lid_NorR"/>
</dbReference>
<keyword evidence="1" id="KW-0547">Nucleotide-binding</keyword>
<keyword evidence="11" id="KW-1185">Reference proteome</keyword>
<evidence type="ECO:0000256" key="5">
    <source>
        <dbReference type="ARBA" id="ARBA00023163"/>
    </source>
</evidence>
<evidence type="ECO:0000313" key="11">
    <source>
        <dbReference type="Proteomes" id="UP001589844"/>
    </source>
</evidence>
<dbReference type="Gene3D" id="1.10.10.60">
    <property type="entry name" value="Homeodomain-like"/>
    <property type="match status" value="1"/>
</dbReference>
<dbReference type="InterPro" id="IPR002078">
    <property type="entry name" value="Sigma_54_int"/>
</dbReference>
<keyword evidence="2" id="KW-0067">ATP-binding</keyword>
<evidence type="ECO:0000259" key="8">
    <source>
        <dbReference type="PROSITE" id="PS50045"/>
    </source>
</evidence>
<feature type="domain" description="Response regulatory" evidence="9">
    <location>
        <begin position="11"/>
        <end position="125"/>
    </location>
</feature>
<dbReference type="PANTHER" id="PTHR32071">
    <property type="entry name" value="TRANSCRIPTIONAL REGULATORY PROTEIN"/>
    <property type="match status" value="1"/>
</dbReference>
<dbReference type="PANTHER" id="PTHR32071:SF100">
    <property type="entry name" value="RESPONSE REGULATOR PROTEIN PILR"/>
    <property type="match status" value="1"/>
</dbReference>
<dbReference type="PROSITE" id="PS50110">
    <property type="entry name" value="RESPONSE_REGULATORY"/>
    <property type="match status" value="1"/>
</dbReference>
<dbReference type="PROSITE" id="PS50045">
    <property type="entry name" value="SIGMA54_INTERACT_4"/>
    <property type="match status" value="1"/>
</dbReference>
<dbReference type="InterPro" id="IPR001789">
    <property type="entry name" value="Sig_transdc_resp-reg_receiver"/>
</dbReference>
<gene>
    <name evidence="10" type="ORF">ACFFJH_09995</name>
</gene>
<comment type="caution">
    <text evidence="10">The sequence shown here is derived from an EMBL/GenBank/DDBJ whole genome shotgun (WGS) entry which is preliminary data.</text>
</comment>
<dbReference type="InterPro" id="IPR011006">
    <property type="entry name" value="CheY-like_superfamily"/>
</dbReference>
<dbReference type="Gene3D" id="1.10.8.60">
    <property type="match status" value="1"/>
</dbReference>
<evidence type="ECO:0000256" key="4">
    <source>
        <dbReference type="ARBA" id="ARBA00023125"/>
    </source>
</evidence>
<evidence type="ECO:0000256" key="1">
    <source>
        <dbReference type="ARBA" id="ARBA00022741"/>
    </source>
</evidence>
<name>A0ABV6IEV1_9BURK</name>
<dbReference type="PRINTS" id="PR01590">
    <property type="entry name" value="HTHFIS"/>
</dbReference>
<keyword evidence="4" id="KW-0238">DNA-binding</keyword>
<dbReference type="InterPro" id="IPR025943">
    <property type="entry name" value="Sigma_54_int_dom_ATP-bd_2"/>
</dbReference>
<dbReference type="Proteomes" id="UP001589844">
    <property type="component" value="Unassembled WGS sequence"/>
</dbReference>
<evidence type="ECO:0000313" key="10">
    <source>
        <dbReference type="EMBL" id="MFC0350138.1"/>
    </source>
</evidence>
<feature type="compositionally biased region" description="Polar residues" evidence="7">
    <location>
        <begin position="429"/>
        <end position="453"/>
    </location>
</feature>
<keyword evidence="3" id="KW-0805">Transcription regulation</keyword>
<keyword evidence="6" id="KW-0597">Phosphoprotein</keyword>
<dbReference type="SMART" id="SM00382">
    <property type="entry name" value="AAA"/>
    <property type="match status" value="1"/>
</dbReference>
<evidence type="ECO:0000256" key="2">
    <source>
        <dbReference type="ARBA" id="ARBA00022840"/>
    </source>
</evidence>
<dbReference type="SUPFAM" id="SSF52172">
    <property type="entry name" value="CheY-like"/>
    <property type="match status" value="1"/>
</dbReference>
<dbReference type="RefSeq" id="WP_390212092.1">
    <property type="nucleotide sequence ID" value="NZ_JBHLXJ010000009.1"/>
</dbReference>
<dbReference type="PROSITE" id="PS00676">
    <property type="entry name" value="SIGMA54_INTERACT_2"/>
    <property type="match status" value="1"/>
</dbReference>
<dbReference type="InterPro" id="IPR025944">
    <property type="entry name" value="Sigma_54_int_dom_CS"/>
</dbReference>
<dbReference type="SUPFAM" id="SSF46689">
    <property type="entry name" value="Homeodomain-like"/>
    <property type="match status" value="1"/>
</dbReference>
<keyword evidence="5" id="KW-0804">Transcription</keyword>
<dbReference type="Pfam" id="PF00158">
    <property type="entry name" value="Sigma54_activat"/>
    <property type="match status" value="1"/>
</dbReference>
<dbReference type="EMBL" id="JBHLXJ010000009">
    <property type="protein sequence ID" value="MFC0350138.1"/>
    <property type="molecule type" value="Genomic_DNA"/>
</dbReference>
<dbReference type="Gene3D" id="3.40.50.2300">
    <property type="match status" value="1"/>
</dbReference>